<comment type="function">
    <text evidence="1 7">RNaseP catalyzes the removal of the 5'-leader sequence from pre-tRNA to produce the mature 5'-terminus. It can also cleave other RNA substrates such as 4.5S RNA. The protein component plays an auxiliary but essential role in vivo by binding to the 5'-leader sequence and broadening the substrate specificity of the ribozyme.</text>
</comment>
<dbReference type="GO" id="GO:0030677">
    <property type="term" value="C:ribonuclease P complex"/>
    <property type="evidence" value="ECO:0007669"/>
    <property type="project" value="TreeGrafter"/>
</dbReference>
<sequence>MEKMVALCRNNDFRRLYARGKSFVSPVVVVYTLKNRTGQVRVGITTSKKIGNAVQRNRSRRVIREAYRGLASRVRPGVDLVFVARGKTPYVKSTDVARHMERQLQAAGVLLPGKEPGQKGAAL</sequence>
<reference evidence="9" key="2">
    <citation type="submission" date="2021-04" db="EMBL/GenBank/DDBJ databases">
        <authorList>
            <person name="Gilroy R."/>
        </authorList>
    </citation>
    <scope>NUCLEOTIDE SEQUENCE</scope>
    <source>
        <strain evidence="9">CHK185-1770</strain>
    </source>
</reference>
<dbReference type="InterPro" id="IPR020539">
    <property type="entry name" value="RNase_P_CS"/>
</dbReference>
<dbReference type="SUPFAM" id="SSF54211">
    <property type="entry name" value="Ribosomal protein S5 domain 2-like"/>
    <property type="match status" value="1"/>
</dbReference>
<dbReference type="InterPro" id="IPR020568">
    <property type="entry name" value="Ribosomal_Su5_D2-typ_SF"/>
</dbReference>
<dbReference type="PROSITE" id="PS00648">
    <property type="entry name" value="RIBONUCLEASE_P"/>
    <property type="match status" value="1"/>
</dbReference>
<keyword evidence="2 7" id="KW-0819">tRNA processing</keyword>
<proteinExistence type="inferred from homology"/>
<evidence type="ECO:0000313" key="10">
    <source>
        <dbReference type="Proteomes" id="UP000826793"/>
    </source>
</evidence>
<keyword evidence="5 7" id="KW-0378">Hydrolase</keyword>
<dbReference type="Proteomes" id="UP000826793">
    <property type="component" value="Unassembled WGS sequence"/>
</dbReference>
<dbReference type="NCBIfam" id="TIGR00188">
    <property type="entry name" value="rnpA"/>
    <property type="match status" value="1"/>
</dbReference>
<evidence type="ECO:0000313" key="9">
    <source>
        <dbReference type="EMBL" id="HJB98320.1"/>
    </source>
</evidence>
<dbReference type="InterPro" id="IPR000100">
    <property type="entry name" value="RNase_P"/>
</dbReference>
<evidence type="ECO:0000256" key="2">
    <source>
        <dbReference type="ARBA" id="ARBA00022694"/>
    </source>
</evidence>
<dbReference type="GO" id="GO:0000049">
    <property type="term" value="F:tRNA binding"/>
    <property type="evidence" value="ECO:0007669"/>
    <property type="project" value="UniProtKB-UniRule"/>
</dbReference>
<evidence type="ECO:0000256" key="5">
    <source>
        <dbReference type="ARBA" id="ARBA00022801"/>
    </source>
</evidence>
<dbReference type="GO" id="GO:0001682">
    <property type="term" value="P:tRNA 5'-leader removal"/>
    <property type="evidence" value="ECO:0007669"/>
    <property type="project" value="UniProtKB-UniRule"/>
</dbReference>
<dbReference type="GO" id="GO:0004526">
    <property type="term" value="F:ribonuclease P activity"/>
    <property type="evidence" value="ECO:0007669"/>
    <property type="project" value="UniProtKB-UniRule"/>
</dbReference>
<organism evidence="9 10">
    <name type="scientific">Candidatus Acutalibacter pullicola</name>
    <dbReference type="NCBI Taxonomy" id="2838417"/>
    <lineage>
        <taxon>Bacteria</taxon>
        <taxon>Bacillati</taxon>
        <taxon>Bacillota</taxon>
        <taxon>Clostridia</taxon>
        <taxon>Eubacteriales</taxon>
        <taxon>Acutalibacteraceae</taxon>
        <taxon>Acutalibacter</taxon>
    </lineage>
</organism>
<keyword evidence="4 7" id="KW-0255">Endonuclease</keyword>
<dbReference type="HAMAP" id="MF_00227">
    <property type="entry name" value="RNase_P"/>
    <property type="match status" value="1"/>
</dbReference>
<accession>A0A9D2MX60</accession>
<evidence type="ECO:0000256" key="1">
    <source>
        <dbReference type="ARBA" id="ARBA00002663"/>
    </source>
</evidence>
<dbReference type="Pfam" id="PF00825">
    <property type="entry name" value="Ribonuclease_P"/>
    <property type="match status" value="1"/>
</dbReference>
<dbReference type="Gene3D" id="3.30.230.10">
    <property type="match status" value="1"/>
</dbReference>
<dbReference type="InterPro" id="IPR014721">
    <property type="entry name" value="Ribsml_uS5_D2-typ_fold_subgr"/>
</dbReference>
<evidence type="ECO:0000256" key="6">
    <source>
        <dbReference type="ARBA" id="ARBA00022884"/>
    </source>
</evidence>
<dbReference type="PANTHER" id="PTHR33992">
    <property type="entry name" value="RIBONUCLEASE P PROTEIN COMPONENT"/>
    <property type="match status" value="1"/>
</dbReference>
<reference evidence="9" key="1">
    <citation type="journal article" date="2021" name="PeerJ">
        <title>Extensive microbial diversity within the chicken gut microbiome revealed by metagenomics and culture.</title>
        <authorList>
            <person name="Gilroy R."/>
            <person name="Ravi A."/>
            <person name="Getino M."/>
            <person name="Pursley I."/>
            <person name="Horton D.L."/>
            <person name="Alikhan N.F."/>
            <person name="Baker D."/>
            <person name="Gharbi K."/>
            <person name="Hall N."/>
            <person name="Watson M."/>
            <person name="Adriaenssens E.M."/>
            <person name="Foster-Nyarko E."/>
            <person name="Jarju S."/>
            <person name="Secka A."/>
            <person name="Antonio M."/>
            <person name="Oren A."/>
            <person name="Chaudhuri R.R."/>
            <person name="La Ragione R."/>
            <person name="Hildebrand F."/>
            <person name="Pallen M.J."/>
        </authorList>
    </citation>
    <scope>NUCLEOTIDE SEQUENCE</scope>
    <source>
        <strain evidence="9">CHK185-1770</strain>
    </source>
</reference>
<evidence type="ECO:0000256" key="8">
    <source>
        <dbReference type="NCBIfam" id="TIGR00188"/>
    </source>
</evidence>
<comment type="catalytic activity">
    <reaction evidence="7">
        <text>Endonucleolytic cleavage of RNA, removing 5'-extranucleotides from tRNA precursor.</text>
        <dbReference type="EC" id="3.1.26.5"/>
    </reaction>
</comment>
<keyword evidence="6 7" id="KW-0694">RNA-binding</keyword>
<comment type="subunit">
    <text evidence="7">Consists of a catalytic RNA component (M1 or rnpB) and a protein subunit.</text>
</comment>
<protein>
    <recommendedName>
        <fullName evidence="7 8">Ribonuclease P protein component</fullName>
        <shortName evidence="7">RNase P protein</shortName>
        <shortName evidence="7">RNaseP protein</shortName>
        <ecNumber evidence="7 8">3.1.26.5</ecNumber>
    </recommendedName>
    <alternativeName>
        <fullName evidence="7">Protein C5</fullName>
    </alternativeName>
</protein>
<name>A0A9D2MX60_9FIRM</name>
<gene>
    <name evidence="7 9" type="primary">rnpA</name>
    <name evidence="9" type="ORF">H9710_07045</name>
</gene>
<dbReference type="EC" id="3.1.26.5" evidence="7 8"/>
<dbReference type="PANTHER" id="PTHR33992:SF1">
    <property type="entry name" value="RIBONUCLEASE P PROTEIN COMPONENT"/>
    <property type="match status" value="1"/>
</dbReference>
<comment type="similarity">
    <text evidence="7">Belongs to the RnpA family.</text>
</comment>
<dbReference type="EMBL" id="DWXG01000053">
    <property type="protein sequence ID" value="HJB98320.1"/>
    <property type="molecule type" value="Genomic_DNA"/>
</dbReference>
<dbReference type="AlphaFoldDB" id="A0A9D2MX60"/>
<evidence type="ECO:0000256" key="4">
    <source>
        <dbReference type="ARBA" id="ARBA00022759"/>
    </source>
</evidence>
<comment type="caution">
    <text evidence="9">The sequence shown here is derived from an EMBL/GenBank/DDBJ whole genome shotgun (WGS) entry which is preliminary data.</text>
</comment>
<evidence type="ECO:0000256" key="3">
    <source>
        <dbReference type="ARBA" id="ARBA00022722"/>
    </source>
</evidence>
<evidence type="ECO:0000256" key="7">
    <source>
        <dbReference type="HAMAP-Rule" id="MF_00227"/>
    </source>
</evidence>
<keyword evidence="3 7" id="KW-0540">Nuclease</keyword>
<dbReference type="GO" id="GO:0042781">
    <property type="term" value="F:3'-tRNA processing endoribonuclease activity"/>
    <property type="evidence" value="ECO:0007669"/>
    <property type="project" value="TreeGrafter"/>
</dbReference>